<keyword evidence="7" id="KW-0732">Signal</keyword>
<keyword evidence="16" id="KW-1185">Reference proteome</keyword>
<reference evidence="15" key="1">
    <citation type="journal article" date="2020" name="Fungal Divers.">
        <title>Resolving the Mortierellaceae phylogeny through synthesis of multi-gene phylogenetics and phylogenomics.</title>
        <authorList>
            <person name="Vandepol N."/>
            <person name="Liber J."/>
            <person name="Desiro A."/>
            <person name="Na H."/>
            <person name="Kennedy M."/>
            <person name="Barry K."/>
            <person name="Grigoriev I.V."/>
            <person name="Miller A.N."/>
            <person name="O'Donnell K."/>
            <person name="Stajich J.E."/>
            <person name="Bonito G."/>
        </authorList>
    </citation>
    <scope>NUCLEOTIDE SEQUENCE</scope>
    <source>
        <strain evidence="15">REB-010B</strain>
    </source>
</reference>
<dbReference type="GO" id="GO:2001256">
    <property type="term" value="P:regulation of store-operated calcium entry"/>
    <property type="evidence" value="ECO:0007669"/>
    <property type="project" value="InterPro"/>
</dbReference>
<evidence type="ECO:0000256" key="3">
    <source>
        <dbReference type="ARBA" id="ARBA00016584"/>
    </source>
</evidence>
<proteinExistence type="inferred from homology"/>
<evidence type="ECO:0000256" key="14">
    <source>
        <dbReference type="SAM" id="Phobius"/>
    </source>
</evidence>
<sequence length="289" mass="31976">MKWWSKHLWQSFPLATILVAVLYFWIAPVGAFGGNSKKVLLKEVQTLTLHRGKMTTGRRADPVPQVNCVGGNARGHFEPDVIQCVNTGFDGSDVQWKCQADLPEDLRFGELNVYCEGYGYPDDPYVLKGSCGLEYQLNYKNYREYPYYQNQPQWTAKKRSWFQTITRWGYVIAVPIIFFLARPTIYYFVINWLQKTFGRNDAPPPYRASGSGSGGGGGYGGGGGGGGGGYGGGGWGSGWGNNNSYRNKPDGSDTQGFRPGFWSGLGLGGLATYMATNRNQRPRTEYSLG</sequence>
<feature type="transmembrane region" description="Helical" evidence="14">
    <location>
        <begin position="12"/>
        <end position="32"/>
    </location>
</feature>
<protein>
    <recommendedName>
        <fullName evidence="3">Store-operated calcium entry-associated regulatory factor</fullName>
    </recommendedName>
    <alternativeName>
        <fullName evidence="13">Transmembrane protein 66</fullName>
    </alternativeName>
</protein>
<dbReference type="PANTHER" id="PTHR15929">
    <property type="entry name" value="STORE-OPERATED CALCIUM ENTRY-ASSOCIATED REGULATORY FACTOR"/>
    <property type="match status" value="1"/>
</dbReference>
<comment type="subcellular location">
    <subcellularLocation>
        <location evidence="1">Endoplasmic reticulum membrane</location>
        <topology evidence="1">Single-pass type I membrane protein</topology>
    </subcellularLocation>
</comment>
<dbReference type="OrthoDB" id="20303at2759"/>
<dbReference type="PANTHER" id="PTHR15929:SF0">
    <property type="entry name" value="STORE-OPERATED CALCIUM ENTRY-ASSOCIATED REGULATORY FACTOR"/>
    <property type="match status" value="1"/>
</dbReference>
<keyword evidence="4" id="KW-0813">Transport</keyword>
<evidence type="ECO:0000256" key="2">
    <source>
        <dbReference type="ARBA" id="ARBA00006833"/>
    </source>
</evidence>
<keyword evidence="11" id="KW-0406">Ion transport</keyword>
<evidence type="ECO:0000256" key="5">
    <source>
        <dbReference type="ARBA" id="ARBA00022568"/>
    </source>
</evidence>
<dbReference type="AlphaFoldDB" id="A0A9P6UMW4"/>
<dbReference type="EMBL" id="JAAAIP010000868">
    <property type="protein sequence ID" value="KAG0311895.1"/>
    <property type="molecule type" value="Genomic_DNA"/>
</dbReference>
<evidence type="ECO:0000313" key="16">
    <source>
        <dbReference type="Proteomes" id="UP000738325"/>
    </source>
</evidence>
<gene>
    <name evidence="15" type="ORF">BGZ99_009845</name>
</gene>
<evidence type="ECO:0000256" key="11">
    <source>
        <dbReference type="ARBA" id="ARBA00023065"/>
    </source>
</evidence>
<comment type="caution">
    <text evidence="15">The sequence shown here is derived from an EMBL/GenBank/DDBJ whole genome shotgun (WGS) entry which is preliminary data.</text>
</comment>
<feature type="transmembrane region" description="Helical" evidence="14">
    <location>
        <begin position="168"/>
        <end position="189"/>
    </location>
</feature>
<dbReference type="InterPro" id="IPR009567">
    <property type="entry name" value="SARAF"/>
</dbReference>
<evidence type="ECO:0000256" key="7">
    <source>
        <dbReference type="ARBA" id="ARBA00022729"/>
    </source>
</evidence>
<evidence type="ECO:0000313" key="15">
    <source>
        <dbReference type="EMBL" id="KAG0311895.1"/>
    </source>
</evidence>
<evidence type="ECO:0000256" key="6">
    <source>
        <dbReference type="ARBA" id="ARBA00022692"/>
    </source>
</evidence>
<keyword evidence="9" id="KW-0106">Calcium</keyword>
<keyword evidence="8" id="KW-0256">Endoplasmic reticulum</keyword>
<organism evidence="15 16">
    <name type="scientific">Dissophora globulifera</name>
    <dbReference type="NCBI Taxonomy" id="979702"/>
    <lineage>
        <taxon>Eukaryota</taxon>
        <taxon>Fungi</taxon>
        <taxon>Fungi incertae sedis</taxon>
        <taxon>Mucoromycota</taxon>
        <taxon>Mortierellomycotina</taxon>
        <taxon>Mortierellomycetes</taxon>
        <taxon>Mortierellales</taxon>
        <taxon>Mortierellaceae</taxon>
        <taxon>Dissophora</taxon>
    </lineage>
</organism>
<evidence type="ECO:0000256" key="9">
    <source>
        <dbReference type="ARBA" id="ARBA00022837"/>
    </source>
</evidence>
<dbReference type="GO" id="GO:0005789">
    <property type="term" value="C:endoplasmic reticulum membrane"/>
    <property type="evidence" value="ECO:0007669"/>
    <property type="project" value="UniProtKB-SubCell"/>
</dbReference>
<evidence type="ECO:0000256" key="13">
    <source>
        <dbReference type="ARBA" id="ARBA00031116"/>
    </source>
</evidence>
<dbReference type="GO" id="GO:0006816">
    <property type="term" value="P:calcium ion transport"/>
    <property type="evidence" value="ECO:0007669"/>
    <property type="project" value="UniProtKB-KW"/>
</dbReference>
<evidence type="ECO:0000256" key="8">
    <source>
        <dbReference type="ARBA" id="ARBA00022824"/>
    </source>
</evidence>
<evidence type="ECO:0000256" key="10">
    <source>
        <dbReference type="ARBA" id="ARBA00022989"/>
    </source>
</evidence>
<keyword evidence="12 14" id="KW-0472">Membrane</keyword>
<keyword evidence="10 14" id="KW-1133">Transmembrane helix</keyword>
<evidence type="ECO:0000256" key="12">
    <source>
        <dbReference type="ARBA" id="ARBA00023136"/>
    </source>
</evidence>
<evidence type="ECO:0000256" key="1">
    <source>
        <dbReference type="ARBA" id="ARBA00004115"/>
    </source>
</evidence>
<evidence type="ECO:0000256" key="4">
    <source>
        <dbReference type="ARBA" id="ARBA00022448"/>
    </source>
</evidence>
<dbReference type="Proteomes" id="UP000738325">
    <property type="component" value="Unassembled WGS sequence"/>
</dbReference>
<dbReference type="Pfam" id="PF06682">
    <property type="entry name" value="SARAF"/>
    <property type="match status" value="1"/>
</dbReference>
<keyword evidence="6 14" id="KW-0812">Transmembrane</keyword>
<accession>A0A9P6UMW4</accession>
<comment type="similarity">
    <text evidence="2">Belongs to the SARAF family.</text>
</comment>
<name>A0A9P6UMW4_9FUNG</name>
<keyword evidence="5" id="KW-0109">Calcium transport</keyword>